<keyword evidence="3" id="KW-1185">Reference proteome</keyword>
<evidence type="ECO:0008006" key="4">
    <source>
        <dbReference type="Google" id="ProtNLM"/>
    </source>
</evidence>
<evidence type="ECO:0000313" key="3">
    <source>
        <dbReference type="Proteomes" id="UP000446866"/>
    </source>
</evidence>
<feature type="transmembrane region" description="Helical" evidence="1">
    <location>
        <begin position="278"/>
        <end position="294"/>
    </location>
</feature>
<dbReference type="Proteomes" id="UP000446866">
    <property type="component" value="Unassembled WGS sequence"/>
</dbReference>
<gene>
    <name evidence="2" type="ORF">D0435_03595</name>
</gene>
<feature type="transmembrane region" description="Helical" evidence="1">
    <location>
        <begin position="30"/>
        <end position="49"/>
    </location>
</feature>
<feature type="transmembrane region" description="Helical" evidence="1">
    <location>
        <begin position="91"/>
        <end position="113"/>
    </location>
</feature>
<sequence length="411" mass="43903">MVLYNAFLAVVIVGIAYVIGEWVSTITKAWVPSVLVTAIIFLIGFWTVIPKTVSEDSGLSSFAGTIGVLMFITHIGTVISLKQLVEQWKTVVVCLVGLVGMVALCWFICPIIMDKNLVIAGLPPLTGGIVAALTMQGAAEAAGLKEAAVFAIAMYSVQGLAGYPITALCLHSEGRKLLKEWRSGDLNLSQKEIDKMKTVGLTTIADDSGTKKLIPPLPDKFNTPVFIIVKLALSVWLSSIVGQLIPQIPTIVWCLIISVILTRIGFLDTSSMTRANTYTIFMFAAMLSVFSGLADCTPSMLKALIVPMLIMIVIGVAGMALAAFIIAKLFHMDFQLAFANGLTALYGFPCDAIITENTCNSLTDDPDERGYLMSKMFPSMVVGGFVTVTITSVIFAGYFATLLGGGGITIS</sequence>
<dbReference type="EMBL" id="QXWK01000004">
    <property type="protein sequence ID" value="NBH60756.1"/>
    <property type="molecule type" value="Genomic_DNA"/>
</dbReference>
<comment type="caution">
    <text evidence="2">The sequence shown here is derived from an EMBL/GenBank/DDBJ whole genome shotgun (WGS) entry which is preliminary data.</text>
</comment>
<proteinExistence type="predicted"/>
<organism evidence="2 3">
    <name type="scientific">Anaerotruncus colihominis</name>
    <dbReference type="NCBI Taxonomy" id="169435"/>
    <lineage>
        <taxon>Bacteria</taxon>
        <taxon>Bacillati</taxon>
        <taxon>Bacillota</taxon>
        <taxon>Clostridia</taxon>
        <taxon>Eubacteriales</taxon>
        <taxon>Oscillospiraceae</taxon>
        <taxon>Anaerotruncus</taxon>
    </lineage>
</organism>
<dbReference type="RefSeq" id="WP_160201053.1">
    <property type="nucleotide sequence ID" value="NZ_QXWK01000004.1"/>
</dbReference>
<feature type="transmembrane region" description="Helical" evidence="1">
    <location>
        <begin position="61"/>
        <end position="79"/>
    </location>
</feature>
<name>A0A845QH36_9FIRM</name>
<evidence type="ECO:0000256" key="1">
    <source>
        <dbReference type="SAM" id="Phobius"/>
    </source>
</evidence>
<reference evidence="2 3" key="1">
    <citation type="submission" date="2018-08" db="EMBL/GenBank/DDBJ databases">
        <title>Murine metabolic-syndrome-specific gut microbial biobank.</title>
        <authorList>
            <person name="Liu C."/>
        </authorList>
    </citation>
    <scope>NUCLEOTIDE SEQUENCE [LARGE SCALE GENOMIC DNA]</scope>
    <source>
        <strain evidence="2 3">28</strain>
    </source>
</reference>
<keyword evidence="1" id="KW-0472">Membrane</keyword>
<feature type="transmembrane region" description="Helical" evidence="1">
    <location>
        <begin position="6"/>
        <end position="23"/>
    </location>
</feature>
<accession>A0A845QH36</accession>
<feature type="transmembrane region" description="Helical" evidence="1">
    <location>
        <begin position="221"/>
        <end position="241"/>
    </location>
</feature>
<dbReference type="CDD" id="cd21416">
    <property type="entry name" value="HDC_protein"/>
    <property type="match status" value="1"/>
</dbReference>
<dbReference type="InterPro" id="IPR049576">
    <property type="entry name" value="HDC-like"/>
</dbReference>
<keyword evidence="1" id="KW-1133">Transmembrane helix</keyword>
<feature type="transmembrane region" description="Helical" evidence="1">
    <location>
        <begin position="247"/>
        <end position="266"/>
    </location>
</feature>
<protein>
    <recommendedName>
        <fullName evidence="4">Na+/glutamate symporter</fullName>
    </recommendedName>
</protein>
<evidence type="ECO:0000313" key="2">
    <source>
        <dbReference type="EMBL" id="NBH60756.1"/>
    </source>
</evidence>
<feature type="transmembrane region" description="Helical" evidence="1">
    <location>
        <begin position="300"/>
        <end position="326"/>
    </location>
</feature>
<feature type="transmembrane region" description="Helical" evidence="1">
    <location>
        <begin position="147"/>
        <end position="170"/>
    </location>
</feature>
<dbReference type="AlphaFoldDB" id="A0A845QH36"/>
<keyword evidence="1" id="KW-0812">Transmembrane</keyword>
<feature type="transmembrane region" description="Helical" evidence="1">
    <location>
        <begin position="379"/>
        <end position="401"/>
    </location>
</feature>